<keyword evidence="2" id="KW-1185">Reference proteome</keyword>
<organism evidence="1 2">
    <name type="scientific">Blumeria graminis f. sp. hordei (strain DH14)</name>
    <name type="common">Barley powdery mildew</name>
    <name type="synonym">Oidium monilioides f. sp. hordei</name>
    <dbReference type="NCBI Taxonomy" id="546991"/>
    <lineage>
        <taxon>Eukaryota</taxon>
        <taxon>Fungi</taxon>
        <taxon>Dikarya</taxon>
        <taxon>Ascomycota</taxon>
        <taxon>Pezizomycotina</taxon>
        <taxon>Leotiomycetes</taxon>
        <taxon>Erysiphales</taxon>
        <taxon>Erysiphaceae</taxon>
        <taxon>Blumeria</taxon>
        <taxon>Blumeria hordei</taxon>
    </lineage>
</organism>
<comment type="caution">
    <text evidence="1">The sequence shown here is derived from an EMBL/GenBank/DDBJ whole genome shotgun (WGS) entry which is preliminary data.</text>
</comment>
<dbReference type="EMBL" id="CAUH01009518">
    <property type="protein sequence ID" value="CCU83256.1"/>
    <property type="molecule type" value="Genomic_DNA"/>
</dbReference>
<dbReference type="HOGENOM" id="CLU_1885428_0_0_1"/>
<accession>N1JRG4</accession>
<protein>
    <submittedName>
        <fullName evidence="1">Putative effector protein</fullName>
    </submittedName>
</protein>
<dbReference type="Proteomes" id="UP000015441">
    <property type="component" value="Unassembled WGS sequence"/>
</dbReference>
<reference evidence="1 2" key="1">
    <citation type="journal article" date="2010" name="Science">
        <title>Genome expansion and gene loss in powdery mildew fungi reveal tradeoffs in extreme parasitism.</title>
        <authorList>
            <person name="Spanu P.D."/>
            <person name="Abbott J.C."/>
            <person name="Amselem J."/>
            <person name="Burgis T.A."/>
            <person name="Soanes D.M."/>
            <person name="Stueber K."/>
            <person name="Ver Loren van Themaat E."/>
            <person name="Brown J.K.M."/>
            <person name="Butcher S.A."/>
            <person name="Gurr S.J."/>
            <person name="Lebrun M.-H."/>
            <person name="Ridout C.J."/>
            <person name="Schulze-Lefert P."/>
            <person name="Talbot N.J."/>
            <person name="Ahmadinejad N."/>
            <person name="Ametz C."/>
            <person name="Barton G.R."/>
            <person name="Benjdia M."/>
            <person name="Bidzinski P."/>
            <person name="Bindschedler L.V."/>
            <person name="Both M."/>
            <person name="Brewer M.T."/>
            <person name="Cadle-Davidson L."/>
            <person name="Cadle-Davidson M.M."/>
            <person name="Collemare J."/>
            <person name="Cramer R."/>
            <person name="Frenkel O."/>
            <person name="Godfrey D."/>
            <person name="Harriman J."/>
            <person name="Hoede C."/>
            <person name="King B.C."/>
            <person name="Klages S."/>
            <person name="Kleemann J."/>
            <person name="Knoll D."/>
            <person name="Koti P.S."/>
            <person name="Kreplak J."/>
            <person name="Lopez-Ruiz F.J."/>
            <person name="Lu X."/>
            <person name="Maekawa T."/>
            <person name="Mahanil S."/>
            <person name="Micali C."/>
            <person name="Milgroom M.G."/>
            <person name="Montana G."/>
            <person name="Noir S."/>
            <person name="O'Connell R.J."/>
            <person name="Oberhaensli S."/>
            <person name="Parlange F."/>
            <person name="Pedersen C."/>
            <person name="Quesneville H."/>
            <person name="Reinhardt R."/>
            <person name="Rott M."/>
            <person name="Sacristan S."/>
            <person name="Schmidt S.M."/>
            <person name="Schoen M."/>
            <person name="Skamnioti P."/>
            <person name="Sommer H."/>
            <person name="Stephens A."/>
            <person name="Takahara H."/>
            <person name="Thordal-Christensen H."/>
            <person name="Vigouroux M."/>
            <person name="Wessling R."/>
            <person name="Wicker T."/>
            <person name="Panstruga R."/>
        </authorList>
    </citation>
    <scope>NUCLEOTIDE SEQUENCE [LARGE SCALE GENOMIC DNA]</scope>
    <source>
        <strain evidence="1">DH14</strain>
    </source>
</reference>
<dbReference type="InParanoid" id="N1JRG4"/>
<dbReference type="AlphaFoldDB" id="N1JRG4"/>
<name>N1JRG4_BLUG1</name>
<evidence type="ECO:0000313" key="1">
    <source>
        <dbReference type="EMBL" id="CCU83256.1"/>
    </source>
</evidence>
<proteinExistence type="predicted"/>
<evidence type="ECO:0000313" key="2">
    <source>
        <dbReference type="Proteomes" id="UP000015441"/>
    </source>
</evidence>
<gene>
    <name evidence="1" type="ORF">BGHDH14_bghG009519000001001</name>
</gene>
<sequence>MKLSSLLLNGELIEGKKTAFGQEALAWYQGHLHLFKRNGKRNAWMPVTTIGHENNNGWLITNFINATFPEIFNDWKDYYEYNKKYEDALKGISRREERRLQQNAKKYKRAINTVLKELIPWKLATSLASGITMAM</sequence>